<evidence type="ECO:0000313" key="2">
    <source>
        <dbReference type="EMBL" id="GGH27663.1"/>
    </source>
</evidence>
<proteinExistence type="predicted"/>
<reference evidence="3" key="1">
    <citation type="journal article" date="2019" name="Int. J. Syst. Evol. Microbiol.">
        <title>The Global Catalogue of Microorganisms (GCM) 10K type strain sequencing project: providing services to taxonomists for standard genome sequencing and annotation.</title>
        <authorList>
            <consortium name="The Broad Institute Genomics Platform"/>
            <consortium name="The Broad Institute Genome Sequencing Center for Infectious Disease"/>
            <person name="Wu L."/>
            <person name="Ma J."/>
        </authorList>
    </citation>
    <scope>NUCLEOTIDE SEQUENCE [LARGE SCALE GENOMIC DNA]</scope>
    <source>
        <strain evidence="3">CGMCC 1.15288</strain>
    </source>
</reference>
<keyword evidence="3" id="KW-1185">Reference proteome</keyword>
<evidence type="ECO:0000256" key="1">
    <source>
        <dbReference type="SAM" id="MobiDB-lite"/>
    </source>
</evidence>
<dbReference type="Proteomes" id="UP000600214">
    <property type="component" value="Unassembled WGS sequence"/>
</dbReference>
<dbReference type="EMBL" id="BMIA01000001">
    <property type="protein sequence ID" value="GGH27663.1"/>
    <property type="molecule type" value="Genomic_DNA"/>
</dbReference>
<organism evidence="2 3">
    <name type="scientific">Dyadobacter endophyticus</name>
    <dbReference type="NCBI Taxonomy" id="1749036"/>
    <lineage>
        <taxon>Bacteria</taxon>
        <taxon>Pseudomonadati</taxon>
        <taxon>Bacteroidota</taxon>
        <taxon>Cytophagia</taxon>
        <taxon>Cytophagales</taxon>
        <taxon>Spirosomataceae</taxon>
        <taxon>Dyadobacter</taxon>
    </lineage>
</organism>
<sequence>MDFQNQYVPAFPVAEMPDDQPPVPSYPDKPGQIAPLNPTPDVPGTDAPEVNTGSRIDKDAPAEPTDGDEVGEIESQNP</sequence>
<comment type="caution">
    <text evidence="2">The sequence shown here is derived from an EMBL/GenBank/DDBJ whole genome shotgun (WGS) entry which is preliminary data.</text>
</comment>
<protein>
    <submittedName>
        <fullName evidence="2">Uncharacterized protein</fullName>
    </submittedName>
</protein>
<dbReference type="RefSeq" id="WP_188929937.1">
    <property type="nucleotide sequence ID" value="NZ_BMIA01000001.1"/>
</dbReference>
<accession>A0ABQ1YK72</accession>
<name>A0ABQ1YK72_9BACT</name>
<feature type="region of interest" description="Disordered" evidence="1">
    <location>
        <begin position="1"/>
        <end position="78"/>
    </location>
</feature>
<evidence type="ECO:0000313" key="3">
    <source>
        <dbReference type="Proteomes" id="UP000600214"/>
    </source>
</evidence>
<gene>
    <name evidence="2" type="ORF">GCM10007423_13630</name>
</gene>